<reference evidence="1" key="1">
    <citation type="submission" date="2024-07" db="EMBL/GenBank/DDBJ databases">
        <title>Metagenome and Metagenome-Assembled Genomes of Archaea from a hot spring from the geothermal field of Los Azufres, Mexico.</title>
        <authorList>
            <person name="Marin-Paredes R."/>
            <person name="Martinez-Romero E."/>
            <person name="Servin-Garciduenas L.E."/>
        </authorList>
    </citation>
    <scope>NUCLEOTIDE SEQUENCE</scope>
</reference>
<dbReference type="Proteomes" id="UP000033636">
    <property type="component" value="Unassembled WGS sequence"/>
</dbReference>
<proteinExistence type="predicted"/>
<organism evidence="1 2">
    <name type="scientific">Thermoproteus sp. AZ2</name>
    <dbReference type="NCBI Taxonomy" id="1609232"/>
    <lineage>
        <taxon>Archaea</taxon>
        <taxon>Thermoproteota</taxon>
        <taxon>Thermoprotei</taxon>
        <taxon>Thermoproteales</taxon>
        <taxon>Thermoproteaceae</taxon>
        <taxon>Thermoproteus</taxon>
    </lineage>
</organism>
<evidence type="ECO:0000313" key="1">
    <source>
        <dbReference type="EMBL" id="MFB6490946.1"/>
    </source>
</evidence>
<accession>A0ACC6V1Y3</accession>
<protein>
    <submittedName>
        <fullName evidence="1">Uncharacterized protein</fullName>
    </submittedName>
</protein>
<name>A0ACC6V1Y3_9CREN</name>
<comment type="caution">
    <text evidence="1">The sequence shown here is derived from an EMBL/GenBank/DDBJ whole genome shotgun (WGS) entry which is preliminary data.</text>
</comment>
<evidence type="ECO:0000313" key="2">
    <source>
        <dbReference type="Proteomes" id="UP000033636"/>
    </source>
</evidence>
<dbReference type="EMBL" id="JZWT02000017">
    <property type="protein sequence ID" value="MFB6490946.1"/>
    <property type="molecule type" value="Genomic_DNA"/>
</dbReference>
<gene>
    <name evidence="1" type="ORF">TU35_006860</name>
</gene>
<sequence length="168" mass="17339">MNKAVLIAIAVAAVVAAAAYFAYAQTSPQSTQTATVTVTVWKTPPSAPYASNCTQRPSHYGYWGGRRPVAALRTPTSTTSPLAAERLAISLTSSQVSLTLNATALTRGGGAAAVVEGQGVLTIGGQQYQIQAVDGAVLGQAFALRIYTGNALVLVEYARGRIGPWSSP</sequence>